<keyword evidence="3" id="KW-1003">Cell membrane</keyword>
<keyword evidence="4 7" id="KW-0812">Transmembrane</keyword>
<dbReference type="GO" id="GO:0005886">
    <property type="term" value="C:plasma membrane"/>
    <property type="evidence" value="ECO:0007669"/>
    <property type="project" value="UniProtKB-SubCell"/>
</dbReference>
<dbReference type="Gene3D" id="1.20.1250.20">
    <property type="entry name" value="MFS general substrate transporter like domains"/>
    <property type="match status" value="1"/>
</dbReference>
<evidence type="ECO:0000313" key="9">
    <source>
        <dbReference type="EMBL" id="GGL62652.1"/>
    </source>
</evidence>
<comment type="caution">
    <text evidence="9">The sequence shown here is derived from an EMBL/GenBank/DDBJ whole genome shotgun (WGS) entry which is preliminary data.</text>
</comment>
<proteinExistence type="predicted"/>
<evidence type="ECO:0000256" key="5">
    <source>
        <dbReference type="ARBA" id="ARBA00022989"/>
    </source>
</evidence>
<feature type="transmembrane region" description="Helical" evidence="7">
    <location>
        <begin position="12"/>
        <end position="30"/>
    </location>
</feature>
<evidence type="ECO:0000256" key="3">
    <source>
        <dbReference type="ARBA" id="ARBA00022475"/>
    </source>
</evidence>
<feature type="transmembrane region" description="Helical" evidence="7">
    <location>
        <begin position="334"/>
        <end position="355"/>
    </location>
</feature>
<feature type="transmembrane region" description="Helical" evidence="7">
    <location>
        <begin position="143"/>
        <end position="161"/>
    </location>
</feature>
<evidence type="ECO:0000256" key="4">
    <source>
        <dbReference type="ARBA" id="ARBA00022692"/>
    </source>
</evidence>
<feature type="transmembrane region" description="Helical" evidence="7">
    <location>
        <begin position="107"/>
        <end position="131"/>
    </location>
</feature>
<dbReference type="InterPro" id="IPR020846">
    <property type="entry name" value="MFS_dom"/>
</dbReference>
<gene>
    <name evidence="9" type="primary">emrB</name>
    <name evidence="9" type="ORF">GCM10007968_28330</name>
</gene>
<dbReference type="Pfam" id="PF07690">
    <property type="entry name" value="MFS_1"/>
    <property type="match status" value="1"/>
</dbReference>
<name>A0A917S8R0_9BACL</name>
<keyword evidence="10" id="KW-1185">Reference proteome</keyword>
<evidence type="ECO:0000313" key="10">
    <source>
        <dbReference type="Proteomes" id="UP000654670"/>
    </source>
</evidence>
<dbReference type="Proteomes" id="UP000654670">
    <property type="component" value="Unassembled WGS sequence"/>
</dbReference>
<feature type="domain" description="Major facilitator superfamily (MFS) profile" evidence="8">
    <location>
        <begin position="16"/>
        <end position="499"/>
    </location>
</feature>
<dbReference type="GO" id="GO:0022857">
    <property type="term" value="F:transmembrane transporter activity"/>
    <property type="evidence" value="ECO:0007669"/>
    <property type="project" value="InterPro"/>
</dbReference>
<keyword evidence="6 7" id="KW-0472">Membrane</keyword>
<comment type="subcellular location">
    <subcellularLocation>
        <location evidence="1">Cell membrane</location>
        <topology evidence="1">Multi-pass membrane protein</topology>
    </subcellularLocation>
</comment>
<sequence>MEQPKSLDSRKTFSFVLAGLMLGIFISSMDQTVVSTAMGTIVSDLGGLNQFVWVTSAYLVTEMAGMPIFGKLSDMYGRKRFFIFGLCMFLFGSVLCGTATSMTQLSIYRALQGIGGGSLMPIAFAIVFDIVPLEQRGKLSGMFGAVFGLSSVLGPLLGAFITDHLNWHWIFYINIPLGVIAVVLIALFYQESRAHEKQAIDWAGAATLVLSTVSLMFAVELGGNTYGWTSSVIISLFASFAIFFILFLVAETKASEPIISFKMFHRRLYAVSNLVGIVYGIPFVVAIVMLPIYIQGVFGGTATSAGLMLLPMMVGVTAASVAGGILAQRMSYRAIMLLHGVILIIGLLLAGTMAANTSFSLVMIYMVIIGYGVGASFAVLGMAAIHGFKPTEFGSANATLAFLREFGITVGITIFGTIQSHILSSKLKDVFGSMGHGGFLNQLSNPRALLSPETRSHVPKEVLHQLADVLASSITATFLWTIIPAVLALLLIALMPGDKLASVKIPDRS</sequence>
<reference evidence="9" key="1">
    <citation type="journal article" date="2014" name="Int. J. Syst. Evol. Microbiol.">
        <title>Complete genome sequence of Corynebacterium casei LMG S-19264T (=DSM 44701T), isolated from a smear-ripened cheese.</title>
        <authorList>
            <consortium name="US DOE Joint Genome Institute (JGI-PGF)"/>
            <person name="Walter F."/>
            <person name="Albersmeier A."/>
            <person name="Kalinowski J."/>
            <person name="Ruckert C."/>
        </authorList>
    </citation>
    <scope>NUCLEOTIDE SEQUENCE</scope>
    <source>
        <strain evidence="9">JCM 15325</strain>
    </source>
</reference>
<dbReference type="CDD" id="cd17502">
    <property type="entry name" value="MFS_Azr1_MDR_like"/>
    <property type="match status" value="1"/>
</dbReference>
<feature type="transmembrane region" description="Helical" evidence="7">
    <location>
        <begin position="469"/>
        <end position="494"/>
    </location>
</feature>
<organism evidence="9 10">
    <name type="scientific">Sporolactobacillus putidus</name>
    <dbReference type="NCBI Taxonomy" id="492735"/>
    <lineage>
        <taxon>Bacteria</taxon>
        <taxon>Bacillati</taxon>
        <taxon>Bacillota</taxon>
        <taxon>Bacilli</taxon>
        <taxon>Bacillales</taxon>
        <taxon>Sporolactobacillaceae</taxon>
        <taxon>Sporolactobacillus</taxon>
    </lineage>
</organism>
<dbReference type="SUPFAM" id="SSF103473">
    <property type="entry name" value="MFS general substrate transporter"/>
    <property type="match status" value="1"/>
</dbReference>
<dbReference type="FunFam" id="1.20.1720.10:FF:000004">
    <property type="entry name" value="EmrB/QacA family drug resistance transporter"/>
    <property type="match status" value="1"/>
</dbReference>
<accession>A0A917S8R0</accession>
<feature type="transmembrane region" description="Helical" evidence="7">
    <location>
        <begin position="270"/>
        <end position="294"/>
    </location>
</feature>
<dbReference type="InterPro" id="IPR036259">
    <property type="entry name" value="MFS_trans_sf"/>
</dbReference>
<dbReference type="NCBIfam" id="TIGR00711">
    <property type="entry name" value="efflux_EmrB"/>
    <property type="match status" value="1"/>
</dbReference>
<keyword evidence="2" id="KW-0813">Transport</keyword>
<evidence type="ECO:0000256" key="7">
    <source>
        <dbReference type="SAM" id="Phobius"/>
    </source>
</evidence>
<evidence type="ECO:0000259" key="8">
    <source>
        <dbReference type="PROSITE" id="PS50850"/>
    </source>
</evidence>
<feature type="transmembrane region" description="Helical" evidence="7">
    <location>
        <begin position="225"/>
        <end position="249"/>
    </location>
</feature>
<feature type="transmembrane region" description="Helical" evidence="7">
    <location>
        <begin position="200"/>
        <end position="219"/>
    </location>
</feature>
<dbReference type="InterPro" id="IPR011701">
    <property type="entry name" value="MFS"/>
</dbReference>
<dbReference type="AlphaFoldDB" id="A0A917S8R0"/>
<dbReference type="PANTHER" id="PTHR23501:SF170">
    <property type="entry name" value="MULTIDRUG RESISTANCE PROTEIN 3"/>
    <property type="match status" value="1"/>
</dbReference>
<evidence type="ECO:0000256" key="2">
    <source>
        <dbReference type="ARBA" id="ARBA00022448"/>
    </source>
</evidence>
<dbReference type="Gene3D" id="1.20.1720.10">
    <property type="entry name" value="Multidrug resistance protein D"/>
    <property type="match status" value="1"/>
</dbReference>
<feature type="transmembrane region" description="Helical" evidence="7">
    <location>
        <begin position="406"/>
        <end position="424"/>
    </location>
</feature>
<dbReference type="PROSITE" id="PS50850">
    <property type="entry name" value="MFS"/>
    <property type="match status" value="1"/>
</dbReference>
<keyword evidence="5 7" id="KW-1133">Transmembrane helix</keyword>
<evidence type="ECO:0000256" key="1">
    <source>
        <dbReference type="ARBA" id="ARBA00004651"/>
    </source>
</evidence>
<feature type="transmembrane region" description="Helical" evidence="7">
    <location>
        <begin position="306"/>
        <end position="327"/>
    </location>
</feature>
<evidence type="ECO:0000256" key="6">
    <source>
        <dbReference type="ARBA" id="ARBA00023136"/>
    </source>
</evidence>
<dbReference type="PANTHER" id="PTHR23501">
    <property type="entry name" value="MAJOR FACILITATOR SUPERFAMILY"/>
    <property type="match status" value="1"/>
</dbReference>
<feature type="transmembrane region" description="Helical" evidence="7">
    <location>
        <begin position="167"/>
        <end position="188"/>
    </location>
</feature>
<dbReference type="EMBL" id="BMOK01000015">
    <property type="protein sequence ID" value="GGL62652.1"/>
    <property type="molecule type" value="Genomic_DNA"/>
</dbReference>
<feature type="transmembrane region" description="Helical" evidence="7">
    <location>
        <begin position="50"/>
        <end position="69"/>
    </location>
</feature>
<reference evidence="9" key="2">
    <citation type="submission" date="2020-09" db="EMBL/GenBank/DDBJ databases">
        <authorList>
            <person name="Sun Q."/>
            <person name="Ohkuma M."/>
        </authorList>
    </citation>
    <scope>NUCLEOTIDE SEQUENCE</scope>
    <source>
        <strain evidence="9">JCM 15325</strain>
    </source>
</reference>
<dbReference type="InterPro" id="IPR004638">
    <property type="entry name" value="EmrB-like"/>
</dbReference>
<protein>
    <submittedName>
        <fullName evidence="9">MFS transporter</fullName>
    </submittedName>
</protein>
<feature type="transmembrane region" description="Helical" evidence="7">
    <location>
        <begin position="81"/>
        <end position="101"/>
    </location>
</feature>
<feature type="transmembrane region" description="Helical" evidence="7">
    <location>
        <begin position="361"/>
        <end position="385"/>
    </location>
</feature>
<dbReference type="RefSeq" id="WP_188804521.1">
    <property type="nucleotide sequence ID" value="NZ_BMOK01000015.1"/>
</dbReference>